<evidence type="ECO:0000313" key="1">
    <source>
        <dbReference type="EMBL" id="GGM20109.1"/>
    </source>
</evidence>
<evidence type="ECO:0000313" key="2">
    <source>
        <dbReference type="Proteomes" id="UP000661918"/>
    </source>
</evidence>
<sequence>MSAATPGAMALAAGPGDTPRLYALMLDAGLTVSDDGIAWQRAATAPPAASAGLDIHLVSGNVYIAGPEGVARSEDEGASWTNLKLPEGALLVTADPQEVARLYAAGASGTVYRAHDGGSTWHP</sequence>
<dbReference type="Proteomes" id="UP000661918">
    <property type="component" value="Unassembled WGS sequence"/>
</dbReference>
<organism evidence="1 2">
    <name type="scientific">Deinococcus aerophilus</name>
    <dbReference type="NCBI Taxonomy" id="522488"/>
    <lineage>
        <taxon>Bacteria</taxon>
        <taxon>Thermotogati</taxon>
        <taxon>Deinococcota</taxon>
        <taxon>Deinococci</taxon>
        <taxon>Deinococcales</taxon>
        <taxon>Deinococcaceae</taxon>
        <taxon>Deinococcus</taxon>
    </lineage>
</organism>
<reference evidence="2" key="1">
    <citation type="journal article" date="2019" name="Int. J. Syst. Evol. Microbiol.">
        <title>The Global Catalogue of Microorganisms (GCM) 10K type strain sequencing project: providing services to taxonomists for standard genome sequencing and annotation.</title>
        <authorList>
            <consortium name="The Broad Institute Genomics Platform"/>
            <consortium name="The Broad Institute Genome Sequencing Center for Infectious Disease"/>
            <person name="Wu L."/>
            <person name="Ma J."/>
        </authorList>
    </citation>
    <scope>NUCLEOTIDE SEQUENCE [LARGE SCALE GENOMIC DNA]</scope>
    <source>
        <strain evidence="2">JCM 15443</strain>
    </source>
</reference>
<comment type="caution">
    <text evidence="1">The sequence shown here is derived from an EMBL/GenBank/DDBJ whole genome shotgun (WGS) entry which is preliminary data.</text>
</comment>
<name>A0ABQ2H0J5_9DEIO</name>
<protein>
    <recommendedName>
        <fullName evidence="3">Exo-alpha-sialidase</fullName>
    </recommendedName>
</protein>
<evidence type="ECO:0008006" key="3">
    <source>
        <dbReference type="Google" id="ProtNLM"/>
    </source>
</evidence>
<gene>
    <name evidence="1" type="ORF">GCM10010841_30210</name>
</gene>
<dbReference type="EMBL" id="BMOM01000040">
    <property type="protein sequence ID" value="GGM20109.1"/>
    <property type="molecule type" value="Genomic_DNA"/>
</dbReference>
<accession>A0ABQ2H0J5</accession>
<proteinExistence type="predicted"/>
<dbReference type="SUPFAM" id="SSF110296">
    <property type="entry name" value="Oligoxyloglucan reducing end-specific cellobiohydrolase"/>
    <property type="match status" value="1"/>
</dbReference>
<dbReference type="InterPro" id="IPR015943">
    <property type="entry name" value="WD40/YVTN_repeat-like_dom_sf"/>
</dbReference>
<keyword evidence="2" id="KW-1185">Reference proteome</keyword>
<dbReference type="Gene3D" id="2.130.10.10">
    <property type="entry name" value="YVTN repeat-like/Quinoprotein amine dehydrogenase"/>
    <property type="match status" value="1"/>
</dbReference>